<reference evidence="1 2" key="1">
    <citation type="submission" date="2023-01" db="EMBL/GenBank/DDBJ databases">
        <title>Analysis of 21 Apiospora genomes using comparative genomics revels a genus with tremendous synthesis potential of carbohydrate active enzymes and secondary metabolites.</title>
        <authorList>
            <person name="Sorensen T."/>
        </authorList>
    </citation>
    <scope>NUCLEOTIDE SEQUENCE [LARGE SCALE GENOMIC DNA]</scope>
    <source>
        <strain evidence="1 2">CBS 117206</strain>
    </source>
</reference>
<evidence type="ECO:0000313" key="1">
    <source>
        <dbReference type="EMBL" id="KAK8100772.1"/>
    </source>
</evidence>
<name>A0AAW0QDG6_9PEZI</name>
<keyword evidence="2" id="KW-1185">Reference proteome</keyword>
<organism evidence="1 2">
    <name type="scientific">Apiospora kogelbergensis</name>
    <dbReference type="NCBI Taxonomy" id="1337665"/>
    <lineage>
        <taxon>Eukaryota</taxon>
        <taxon>Fungi</taxon>
        <taxon>Dikarya</taxon>
        <taxon>Ascomycota</taxon>
        <taxon>Pezizomycotina</taxon>
        <taxon>Sordariomycetes</taxon>
        <taxon>Xylariomycetidae</taxon>
        <taxon>Amphisphaeriales</taxon>
        <taxon>Apiosporaceae</taxon>
        <taxon>Apiospora</taxon>
    </lineage>
</organism>
<evidence type="ECO:0000313" key="2">
    <source>
        <dbReference type="Proteomes" id="UP001392437"/>
    </source>
</evidence>
<protein>
    <submittedName>
        <fullName evidence="1">Uncharacterized protein</fullName>
    </submittedName>
</protein>
<gene>
    <name evidence="1" type="ORF">PG999_011146</name>
</gene>
<dbReference type="Pfam" id="PF21189">
    <property type="entry name" value="PHA02142"/>
    <property type="match status" value="1"/>
</dbReference>
<dbReference type="AlphaFoldDB" id="A0AAW0QDG6"/>
<dbReference type="EMBL" id="JAQQWP010000009">
    <property type="protein sequence ID" value="KAK8100772.1"/>
    <property type="molecule type" value="Genomic_DNA"/>
</dbReference>
<sequence length="376" mass="41984">MSMNVGVIVAINKIVGDSRFETAMIGNLPCVVKAGMFRVQELVMVFPVDTFVFVNGNDTILQNTVHNNVQEDSGARGVHVKPIMVHGQVSAGLIVKLFRFPSVYAKVHKVASQNKDQKGGTNTHEAIEFERPQSRQSLGFGVKTWKPSDPKTFLGERPAFVPTTTVPFLDQAPNIFCDRANWPSIWQATPTMRNRLPMYVYVVQNDSVWATALERRPAAGRGILPHARMGVCGETCDFRDDGQNTIWESLTRMEVPIKLGRLRKANLAIEGVIWVTKTAPTPQGPRPHHQFIIFAVWDIDQQKRFTLKKTRGFAKWLGLKMVTDLGQYGLSEIVLGEVVCADQGVVYMSMDGQTVMASRATQDAPKLERSNIFSPW</sequence>
<dbReference type="Proteomes" id="UP001392437">
    <property type="component" value="Unassembled WGS sequence"/>
</dbReference>
<accession>A0AAW0QDG6</accession>
<proteinExistence type="predicted"/>
<comment type="caution">
    <text evidence="1">The sequence shown here is derived from an EMBL/GenBank/DDBJ whole genome shotgun (WGS) entry which is preliminary data.</text>
</comment>